<gene>
    <name evidence="10" type="ORF">BCV72DRAFT_309450</name>
</gene>
<dbReference type="InterPro" id="IPR050953">
    <property type="entry name" value="N4_N6_ade-DNA_methylase"/>
</dbReference>
<feature type="domain" description="Type II methyltransferase M.TaqI-like" evidence="9">
    <location>
        <begin position="241"/>
        <end position="416"/>
    </location>
</feature>
<evidence type="ECO:0000256" key="2">
    <source>
        <dbReference type="ARBA" id="ARBA00022603"/>
    </source>
</evidence>
<dbReference type="PRINTS" id="PR00507">
    <property type="entry name" value="N12N6MTFRASE"/>
</dbReference>
<dbReference type="GO" id="GO:0009307">
    <property type="term" value="P:DNA restriction-modification system"/>
    <property type="evidence" value="ECO:0007669"/>
    <property type="project" value="UniProtKB-KW"/>
</dbReference>
<sequence>MTITNEQTTTTSGKVIDLGERETTTVVNILGLSLVNILQDIRNSQETCTSSSETATFLTQRSLDDKDGLYIHCLMTGFMAVYLTFIELVLSDSFHDFMRLFSPYDSLLSTPFVWYYYKHHVSLLCHLRIQLDHLDISITSIDTIISKFYTHYFLETSAQKHQKDHGQYYTPKPVIQFMWEKVIASRPLLVHYGIPRIFDPCLGIGSFLCEYIHRLIEQCRRDVWNDAERLAKLLTQDIPESIWGVEIDPFTYHLCKLNMMVHLFPIYQRLNELQLSLPSHSINRLRLFCNDTLTLRCDDGNQDAFEKDCLNLLRDPSKLKFHYIVTNPPYMIRKTGFITQPDPTLYDLQTLGGRGTQAYVYFMWAALQRIDDQLGQVCLITPSQWTILEFAQHFREWILMNCKLLDMYEFEPYKIWPKVQTDSLIFRICKRTSILDHFEYTLYLRNKARNTPLADLLQQYRDFNPLTNCNPQLQFRYSFCLKSCKGMASFAFILPTTSCLDELNRLTGHLPRLCDGEGKRDGQAPLVWHRGPNTNPVYALVVRTAWARHKFGDKVCQQWLKPCFYWNGKSGYASTGGGKEGEFWKTRDPLRLIKKEASAAEAYWPYRSYDEKESFYSLIMINREDADYLRAQSTEDESYAVLYNYLHEARLSLQANKNDKDIVYCQYSKCGTEYPVKIVHPINCGYYSRTQPRQRFFIDTTQIAVTNQCIYFTIQPSTPWQDYDYFCGILNCTLLQYFTKVYCSYDQQGRMRFFGRSMATIPFASPPSARFMHELALFVQSVTFIRTWLYTFIRHTHSGQRLMERVRSYEWRLDEADKAALSHYDTLDIRPDADLASFSCWQSIQWIDDFVQRKRGDAFHCFVVLLKIASLFQFAIDLMAYYAYGIPLHLQLEVEKELQLISQRKEWSMQIREQEYNEENWSSLIINTAKSLVD</sequence>
<dbReference type="InterPro" id="IPR029063">
    <property type="entry name" value="SAM-dependent_MTases_sf"/>
</dbReference>
<evidence type="ECO:0000256" key="8">
    <source>
        <dbReference type="SAM" id="Phobius"/>
    </source>
</evidence>
<evidence type="ECO:0000256" key="6">
    <source>
        <dbReference type="ARBA" id="ARBA00023125"/>
    </source>
</evidence>
<evidence type="ECO:0000256" key="1">
    <source>
        <dbReference type="ARBA" id="ARBA00011900"/>
    </source>
</evidence>
<dbReference type="InterPro" id="IPR011639">
    <property type="entry name" value="MethylTrfase_TaqI-like_dom"/>
</dbReference>
<comment type="catalytic activity">
    <reaction evidence="7">
        <text>a 2'-deoxyadenosine in DNA + S-adenosyl-L-methionine = an N(6)-methyl-2'-deoxyadenosine in DNA + S-adenosyl-L-homocysteine + H(+)</text>
        <dbReference type="Rhea" id="RHEA:15197"/>
        <dbReference type="Rhea" id="RHEA-COMP:12418"/>
        <dbReference type="Rhea" id="RHEA-COMP:12419"/>
        <dbReference type="ChEBI" id="CHEBI:15378"/>
        <dbReference type="ChEBI" id="CHEBI:57856"/>
        <dbReference type="ChEBI" id="CHEBI:59789"/>
        <dbReference type="ChEBI" id="CHEBI:90615"/>
        <dbReference type="ChEBI" id="CHEBI:90616"/>
        <dbReference type="EC" id="2.1.1.72"/>
    </reaction>
</comment>
<dbReference type="VEuPathDB" id="FungiDB:BCV72DRAFT_309450"/>
<name>A0A1X0QQQ3_RHIZD</name>
<evidence type="ECO:0000256" key="3">
    <source>
        <dbReference type="ARBA" id="ARBA00022679"/>
    </source>
</evidence>
<accession>A0A1X0QQQ3</accession>
<organism evidence="10">
    <name type="scientific">Rhizopus microsporus var. microsporus</name>
    <dbReference type="NCBI Taxonomy" id="86635"/>
    <lineage>
        <taxon>Eukaryota</taxon>
        <taxon>Fungi</taxon>
        <taxon>Fungi incertae sedis</taxon>
        <taxon>Mucoromycota</taxon>
        <taxon>Mucoromycotina</taxon>
        <taxon>Mucoromycetes</taxon>
        <taxon>Mucorales</taxon>
        <taxon>Mucorineae</taxon>
        <taxon>Rhizopodaceae</taxon>
        <taxon>Rhizopus</taxon>
    </lineage>
</organism>
<keyword evidence="8" id="KW-0472">Membrane</keyword>
<dbReference type="PROSITE" id="PS00092">
    <property type="entry name" value="N6_MTASE"/>
    <property type="match status" value="1"/>
</dbReference>
<protein>
    <recommendedName>
        <fullName evidence="1">site-specific DNA-methyltransferase (adenine-specific)</fullName>
        <ecNumber evidence="1">2.1.1.72</ecNumber>
    </recommendedName>
</protein>
<feature type="transmembrane region" description="Helical" evidence="8">
    <location>
        <begin position="69"/>
        <end position="90"/>
    </location>
</feature>
<evidence type="ECO:0000256" key="4">
    <source>
        <dbReference type="ARBA" id="ARBA00022691"/>
    </source>
</evidence>
<dbReference type="GO" id="GO:0032259">
    <property type="term" value="P:methylation"/>
    <property type="evidence" value="ECO:0007669"/>
    <property type="project" value="UniProtKB-KW"/>
</dbReference>
<keyword evidence="2" id="KW-0489">Methyltransferase</keyword>
<dbReference type="Pfam" id="PF07669">
    <property type="entry name" value="Eco57I"/>
    <property type="match status" value="1"/>
</dbReference>
<keyword evidence="6" id="KW-0238">DNA-binding</keyword>
<proteinExistence type="predicted"/>
<dbReference type="PANTHER" id="PTHR33841:SF6">
    <property type="entry name" value="TYPE II METHYLTRANSFERASE M.HINDII"/>
    <property type="match status" value="1"/>
</dbReference>
<keyword evidence="5" id="KW-0680">Restriction system</keyword>
<dbReference type="OrthoDB" id="2441416at2759"/>
<dbReference type="GO" id="GO:0003677">
    <property type="term" value="F:DNA binding"/>
    <property type="evidence" value="ECO:0007669"/>
    <property type="project" value="UniProtKB-KW"/>
</dbReference>
<reference evidence="10" key="1">
    <citation type="journal article" date="2016" name="Proc. Natl. Acad. Sci. U.S.A.">
        <title>Lipid metabolic changes in an early divergent fungus govern the establishment of a mutualistic symbiosis with endobacteria.</title>
        <authorList>
            <person name="Lastovetsky O.A."/>
            <person name="Gaspar M.L."/>
            <person name="Mondo S.J."/>
            <person name="LaButti K.M."/>
            <person name="Sandor L."/>
            <person name="Grigoriev I.V."/>
            <person name="Henry S.A."/>
            <person name="Pawlowska T.E."/>
        </authorList>
    </citation>
    <scope>NUCLEOTIDE SEQUENCE [LARGE SCALE GENOMIC DNA]</scope>
    <source>
        <strain evidence="10">ATCC 52814</strain>
    </source>
</reference>
<dbReference type="SUPFAM" id="SSF53335">
    <property type="entry name" value="S-adenosyl-L-methionine-dependent methyltransferases"/>
    <property type="match status" value="1"/>
</dbReference>
<dbReference type="EMBL" id="KV922075">
    <property type="protein sequence ID" value="ORE02076.1"/>
    <property type="molecule type" value="Genomic_DNA"/>
</dbReference>
<evidence type="ECO:0000256" key="5">
    <source>
        <dbReference type="ARBA" id="ARBA00022747"/>
    </source>
</evidence>
<dbReference type="Gene3D" id="3.40.50.150">
    <property type="entry name" value="Vaccinia Virus protein VP39"/>
    <property type="match status" value="1"/>
</dbReference>
<dbReference type="GO" id="GO:0009007">
    <property type="term" value="F:site-specific DNA-methyltransferase (adenine-specific) activity"/>
    <property type="evidence" value="ECO:0007669"/>
    <property type="project" value="UniProtKB-EC"/>
</dbReference>
<keyword evidence="3" id="KW-0808">Transferase</keyword>
<evidence type="ECO:0000313" key="10">
    <source>
        <dbReference type="EMBL" id="ORE02076.1"/>
    </source>
</evidence>
<keyword evidence="8" id="KW-1133">Transmembrane helix</keyword>
<dbReference type="AlphaFoldDB" id="A0A1X0QQQ3"/>
<dbReference type="Proteomes" id="UP000242414">
    <property type="component" value="Unassembled WGS sequence"/>
</dbReference>
<evidence type="ECO:0000259" key="9">
    <source>
        <dbReference type="Pfam" id="PF07669"/>
    </source>
</evidence>
<keyword evidence="4" id="KW-0949">S-adenosyl-L-methionine</keyword>
<dbReference type="PANTHER" id="PTHR33841">
    <property type="entry name" value="DNA METHYLTRANSFERASE YEEA-RELATED"/>
    <property type="match status" value="1"/>
</dbReference>
<dbReference type="EC" id="2.1.1.72" evidence="1"/>
<dbReference type="InterPro" id="IPR002052">
    <property type="entry name" value="DNA_methylase_N6_adenine_CS"/>
</dbReference>
<evidence type="ECO:0000256" key="7">
    <source>
        <dbReference type="ARBA" id="ARBA00047942"/>
    </source>
</evidence>
<keyword evidence="8" id="KW-0812">Transmembrane</keyword>